<feature type="signal peptide" evidence="2">
    <location>
        <begin position="1"/>
        <end position="23"/>
    </location>
</feature>
<keyword evidence="1" id="KW-0812">Transmembrane</keyword>
<proteinExistence type="predicted"/>
<comment type="caution">
    <text evidence="3">The sequence shown here is derived from an EMBL/GenBank/DDBJ whole genome shotgun (WGS) entry which is preliminary data.</text>
</comment>
<protein>
    <submittedName>
        <fullName evidence="3">Uncharacterized protein</fullName>
    </submittedName>
</protein>
<feature type="transmembrane region" description="Helical" evidence="1">
    <location>
        <begin position="248"/>
        <end position="269"/>
    </location>
</feature>
<evidence type="ECO:0000256" key="2">
    <source>
        <dbReference type="SAM" id="SignalP"/>
    </source>
</evidence>
<evidence type="ECO:0000256" key="1">
    <source>
        <dbReference type="SAM" id="Phobius"/>
    </source>
</evidence>
<organism evidence="3 4">
    <name type="scientific">Dreissena polymorpha</name>
    <name type="common">Zebra mussel</name>
    <name type="synonym">Mytilus polymorpha</name>
    <dbReference type="NCBI Taxonomy" id="45954"/>
    <lineage>
        <taxon>Eukaryota</taxon>
        <taxon>Metazoa</taxon>
        <taxon>Spiralia</taxon>
        <taxon>Lophotrochozoa</taxon>
        <taxon>Mollusca</taxon>
        <taxon>Bivalvia</taxon>
        <taxon>Autobranchia</taxon>
        <taxon>Heteroconchia</taxon>
        <taxon>Euheterodonta</taxon>
        <taxon>Imparidentia</taxon>
        <taxon>Neoheterodontei</taxon>
        <taxon>Myida</taxon>
        <taxon>Dreissenoidea</taxon>
        <taxon>Dreissenidae</taxon>
        <taxon>Dreissena</taxon>
    </lineage>
</organism>
<feature type="transmembrane region" description="Helical" evidence="1">
    <location>
        <begin position="498"/>
        <end position="518"/>
    </location>
</feature>
<keyword evidence="2" id="KW-0732">Signal</keyword>
<dbReference type="Proteomes" id="UP000828390">
    <property type="component" value="Unassembled WGS sequence"/>
</dbReference>
<keyword evidence="4" id="KW-1185">Reference proteome</keyword>
<feature type="transmembrane region" description="Helical" evidence="1">
    <location>
        <begin position="555"/>
        <end position="584"/>
    </location>
</feature>
<feature type="transmembrane region" description="Helical" evidence="1">
    <location>
        <begin position="764"/>
        <end position="784"/>
    </location>
</feature>
<dbReference type="EMBL" id="JAIWYP010000009">
    <property type="protein sequence ID" value="KAH3772006.1"/>
    <property type="molecule type" value="Genomic_DNA"/>
</dbReference>
<reference evidence="3" key="2">
    <citation type="submission" date="2020-11" db="EMBL/GenBank/DDBJ databases">
        <authorList>
            <person name="McCartney M.A."/>
            <person name="Auch B."/>
            <person name="Kono T."/>
            <person name="Mallez S."/>
            <person name="Becker A."/>
            <person name="Gohl D.M."/>
            <person name="Silverstein K.A.T."/>
            <person name="Koren S."/>
            <person name="Bechman K.B."/>
            <person name="Herman A."/>
            <person name="Abrahante J.E."/>
            <person name="Garbe J."/>
        </authorList>
    </citation>
    <scope>NUCLEOTIDE SEQUENCE</scope>
    <source>
        <strain evidence="3">Duluth1</strain>
        <tissue evidence="3">Whole animal</tissue>
    </source>
</reference>
<gene>
    <name evidence="3" type="ORF">DPMN_173337</name>
</gene>
<evidence type="ECO:0000313" key="4">
    <source>
        <dbReference type="Proteomes" id="UP000828390"/>
    </source>
</evidence>
<evidence type="ECO:0000313" key="3">
    <source>
        <dbReference type="EMBL" id="KAH3772006.1"/>
    </source>
</evidence>
<accession>A0A9D4E2H9</accession>
<keyword evidence="1" id="KW-1133">Transmembrane helix</keyword>
<feature type="chain" id="PRO_5038547971" evidence="2">
    <location>
        <begin position="24"/>
        <end position="824"/>
    </location>
</feature>
<name>A0A9D4E2H9_DREPO</name>
<sequence length="824" mass="94338">MQVTYQCCMCAVLSALLLPLVHLTSEGALFQIGSPAATAIEPRVNTEGPPLCEFSIWERSKIFFVARLRQMNPKFIKFGIQFYNGTNVIEHTEPQVLKPKLWFWTYSTEHETYPYLNWNVDFGLLTFGLLDAATIEIPYVDFKAYNTSKCIVNFGANESMINVAKALSELVVNETVNEVHQYEQISFCYLTEIAVDKSGIEYYAGLYLQYPVPFIQYSCCEILYHYTTSKYSDPDCNITHDKWTLCFLGPYIVGVIILLFFPIMVFELFHSISKDEVIQSYDHESTNELSCVVYNRQPEAQWVFLDGASPFTLSHLPAKMFAGFKDSHPVLRSRLRRFVYMLLVPVLLFANVFMYRNGIGNDLKITIEDLVKRGTPLGFLAILADTSDARKVFVPALGGPVGVLIIYYTLGVLLLVMPRSLKQIVENGMPTKRTWSPFFLSVDEILRMAMLEPGTEPGYHRAAAVCRGSFYMVFNKEFWYRILYMQQRRLVRLKRDKPIMFALTLPVVLLVCALETAACAIFNLFPLANFVVITVKGAVISLIEQRRHYECIRCCFRTPLIVVVAVICCVLFTLFAYTVILIFLESFVFISQVAILCFVAVIVFPSVAFGYLFFFVVLLYYLFRLARGFGDTYFELLSMAVEKSQDLDAHVNHVSMQDGTLEISNVRAAGVRSIRVNNVVIDVPHNTLERIKTEQTPKKTRQKANVHGIPRDLFEYLVTKHRPIHIQFIRLVFHFAMIITLVALTMSIISKFKMVTSSESSDVMHVIFIVTVGALPRVLELVLLDGNEMFKRQLEETKIEQSILRYWRNRLESFEDLDRCSPSS</sequence>
<feature type="transmembrane region" description="Helical" evidence="1">
    <location>
        <begin position="590"/>
        <end position="623"/>
    </location>
</feature>
<feature type="transmembrane region" description="Helical" evidence="1">
    <location>
        <begin position="731"/>
        <end position="752"/>
    </location>
</feature>
<dbReference type="OrthoDB" id="6130724at2759"/>
<feature type="transmembrane region" description="Helical" evidence="1">
    <location>
        <begin position="392"/>
        <end position="416"/>
    </location>
</feature>
<dbReference type="AlphaFoldDB" id="A0A9D4E2H9"/>
<feature type="transmembrane region" description="Helical" evidence="1">
    <location>
        <begin position="524"/>
        <end position="543"/>
    </location>
</feature>
<keyword evidence="1" id="KW-0472">Membrane</keyword>
<feature type="transmembrane region" description="Helical" evidence="1">
    <location>
        <begin position="338"/>
        <end position="355"/>
    </location>
</feature>
<reference evidence="3" key="1">
    <citation type="journal article" date="2019" name="bioRxiv">
        <title>The Genome of the Zebra Mussel, Dreissena polymorpha: A Resource for Invasive Species Research.</title>
        <authorList>
            <person name="McCartney M.A."/>
            <person name="Auch B."/>
            <person name="Kono T."/>
            <person name="Mallez S."/>
            <person name="Zhang Y."/>
            <person name="Obille A."/>
            <person name="Becker A."/>
            <person name="Abrahante J.E."/>
            <person name="Garbe J."/>
            <person name="Badalamenti J.P."/>
            <person name="Herman A."/>
            <person name="Mangelson H."/>
            <person name="Liachko I."/>
            <person name="Sullivan S."/>
            <person name="Sone E.D."/>
            <person name="Koren S."/>
            <person name="Silverstein K.A.T."/>
            <person name="Beckman K.B."/>
            <person name="Gohl D.M."/>
        </authorList>
    </citation>
    <scope>NUCLEOTIDE SEQUENCE</scope>
    <source>
        <strain evidence="3">Duluth1</strain>
        <tissue evidence="3">Whole animal</tissue>
    </source>
</reference>